<proteinExistence type="predicted"/>
<dbReference type="InterPro" id="IPR027417">
    <property type="entry name" value="P-loop_NTPase"/>
</dbReference>
<evidence type="ECO:0000259" key="4">
    <source>
        <dbReference type="PROSITE" id="PS50043"/>
    </source>
</evidence>
<dbReference type="Pfam" id="PF00196">
    <property type="entry name" value="GerE"/>
    <property type="match status" value="1"/>
</dbReference>
<dbReference type="EMBL" id="AP023359">
    <property type="protein sequence ID" value="BCJ63627.1"/>
    <property type="molecule type" value="Genomic_DNA"/>
</dbReference>
<dbReference type="InterPro" id="IPR000792">
    <property type="entry name" value="Tscrpt_reg_LuxR_C"/>
</dbReference>
<evidence type="ECO:0000256" key="2">
    <source>
        <dbReference type="ARBA" id="ARBA00023125"/>
    </source>
</evidence>
<dbReference type="Proteomes" id="UP000680866">
    <property type="component" value="Chromosome"/>
</dbReference>
<evidence type="ECO:0000256" key="3">
    <source>
        <dbReference type="ARBA" id="ARBA00023163"/>
    </source>
</evidence>
<dbReference type="InterPro" id="IPR041617">
    <property type="entry name" value="TPR_MalT"/>
</dbReference>
<dbReference type="InterPro" id="IPR039420">
    <property type="entry name" value="WalR-like"/>
</dbReference>
<reference evidence="5" key="1">
    <citation type="submission" date="2020-08" db="EMBL/GenBank/DDBJ databases">
        <title>Whole genome shotgun sequence of Polymorphospora rubra NBRC 101157.</title>
        <authorList>
            <person name="Komaki H."/>
            <person name="Tamura T."/>
        </authorList>
    </citation>
    <scope>NUCLEOTIDE SEQUENCE</scope>
    <source>
        <strain evidence="5">NBRC 101157</strain>
    </source>
</reference>
<evidence type="ECO:0000256" key="1">
    <source>
        <dbReference type="ARBA" id="ARBA00023015"/>
    </source>
</evidence>
<dbReference type="Pfam" id="PF25873">
    <property type="entry name" value="WHD_MalT"/>
    <property type="match status" value="1"/>
</dbReference>
<gene>
    <name evidence="5" type="ORF">Prubr_06480</name>
</gene>
<dbReference type="PANTHER" id="PTHR43214:SF41">
    <property type="entry name" value="NITRATE_NITRITE RESPONSE REGULATOR PROTEIN NARP"/>
    <property type="match status" value="1"/>
</dbReference>
<keyword evidence="1" id="KW-0805">Transcription regulation</keyword>
<dbReference type="GO" id="GO:0006355">
    <property type="term" value="P:regulation of DNA-templated transcription"/>
    <property type="evidence" value="ECO:0007669"/>
    <property type="project" value="InterPro"/>
</dbReference>
<feature type="domain" description="HTH luxR-type" evidence="4">
    <location>
        <begin position="824"/>
        <end position="889"/>
    </location>
</feature>
<dbReference type="PRINTS" id="PR00038">
    <property type="entry name" value="HTHLUXR"/>
</dbReference>
<dbReference type="Gene3D" id="1.10.10.10">
    <property type="entry name" value="Winged helix-like DNA-binding domain superfamily/Winged helix DNA-binding domain"/>
    <property type="match status" value="1"/>
</dbReference>
<keyword evidence="6" id="KW-1185">Reference proteome</keyword>
<dbReference type="PROSITE" id="PS50043">
    <property type="entry name" value="HTH_LUXR_2"/>
    <property type="match status" value="1"/>
</dbReference>
<dbReference type="InterPro" id="IPR036388">
    <property type="entry name" value="WH-like_DNA-bd_sf"/>
</dbReference>
<dbReference type="KEGG" id="pry:Prubr_06480"/>
<evidence type="ECO:0000313" key="5">
    <source>
        <dbReference type="EMBL" id="BCJ63627.1"/>
    </source>
</evidence>
<dbReference type="PANTHER" id="PTHR43214">
    <property type="entry name" value="TWO-COMPONENT RESPONSE REGULATOR"/>
    <property type="match status" value="1"/>
</dbReference>
<evidence type="ECO:0000313" key="6">
    <source>
        <dbReference type="Proteomes" id="UP000680866"/>
    </source>
</evidence>
<keyword evidence="2" id="KW-0238">DNA-binding</keyword>
<keyword evidence="3" id="KW-0804">Transcription</keyword>
<dbReference type="SUPFAM" id="SSF46894">
    <property type="entry name" value="C-terminal effector domain of the bipartite response regulators"/>
    <property type="match status" value="1"/>
</dbReference>
<dbReference type="SMART" id="SM00382">
    <property type="entry name" value="AAA"/>
    <property type="match status" value="1"/>
</dbReference>
<dbReference type="CDD" id="cd06170">
    <property type="entry name" value="LuxR_C_like"/>
    <property type="match status" value="1"/>
</dbReference>
<dbReference type="RefSeq" id="WP_212821454.1">
    <property type="nucleotide sequence ID" value="NZ_AP023359.1"/>
</dbReference>
<dbReference type="Gene3D" id="3.40.50.300">
    <property type="entry name" value="P-loop containing nucleotide triphosphate hydrolases"/>
    <property type="match status" value="1"/>
</dbReference>
<dbReference type="InterPro" id="IPR016032">
    <property type="entry name" value="Sig_transdc_resp-reg_C-effctor"/>
</dbReference>
<organism evidence="5 6">
    <name type="scientific">Polymorphospora rubra</name>
    <dbReference type="NCBI Taxonomy" id="338584"/>
    <lineage>
        <taxon>Bacteria</taxon>
        <taxon>Bacillati</taxon>
        <taxon>Actinomycetota</taxon>
        <taxon>Actinomycetes</taxon>
        <taxon>Micromonosporales</taxon>
        <taxon>Micromonosporaceae</taxon>
        <taxon>Polymorphospora</taxon>
    </lineage>
</organism>
<name>A0A810MQX5_9ACTN</name>
<accession>A0A810MQX5</accession>
<dbReference type="InterPro" id="IPR011990">
    <property type="entry name" value="TPR-like_helical_dom_sf"/>
</dbReference>
<dbReference type="AlphaFoldDB" id="A0A810MQX5"/>
<dbReference type="InterPro" id="IPR059106">
    <property type="entry name" value="WHD_MalT"/>
</dbReference>
<dbReference type="InterPro" id="IPR003593">
    <property type="entry name" value="AAA+_ATPase"/>
</dbReference>
<protein>
    <submittedName>
        <fullName evidence="5">Helix-turn-helix transcriptional regulator</fullName>
    </submittedName>
</protein>
<dbReference type="Pfam" id="PF17874">
    <property type="entry name" value="TPR_MalT"/>
    <property type="match status" value="1"/>
</dbReference>
<dbReference type="SMART" id="SM00421">
    <property type="entry name" value="HTH_LUXR"/>
    <property type="match status" value="1"/>
</dbReference>
<dbReference type="SUPFAM" id="SSF52540">
    <property type="entry name" value="P-loop containing nucleoside triphosphate hydrolases"/>
    <property type="match status" value="1"/>
</dbReference>
<dbReference type="GO" id="GO:0003677">
    <property type="term" value="F:DNA binding"/>
    <property type="evidence" value="ECO:0007669"/>
    <property type="project" value="UniProtKB-KW"/>
</dbReference>
<sequence length="891" mass="94513">MREDRVVTGDVPLLASKLAVPPAPAVSVRRTGLLGLLDSGAAGPVTVVVGPAGWGKTTLLGAWARERDGGPPGWLSVDAGDRADRFWAYVRSALDVADPPAGSGMADEPVRLADALTRRPEPVTLVVDDFHLLTDPDALAGVDLLLRHAGQRLRLVVGTRREPALPLHRFRLADELTEIRAADLSFEPAEAAELLAGHGITLPAVLVDDLHDRTEGWPAGLRLAADALKGHPEPAGLVDGFTGDHPVIAGYLADEVLAGLPADLREVLRRGCVADRITGELVEALTGRPDGERLLAELERRTGLIRAVGGRPPAWRCHRMLGELLRAELRRRDPGEAADLHRRAAAWHAERARPAEAMRHALAARDGAGAVGILTGHWPELLPYVPAGPLADPVPAPSDSAVRAEPELALAYALDRLGDDPATAENWLRIADEPGRRLTGGRRDRFGVLAAAVHLASAQTGGDDGAVRSAASRLLALVEPYGDGRERAAAQAALGAARLTAGDLDGAQAVLVDGLADAEAAGPDRAVLACGSRLALIRAVRGELLAAERIARQVLALPRCQDPVRPPDCAYAHLALAVVAAERGRPDEAEGEIAAAVPGGDPQLAALVDLVRAELCHDRGDLLGSYQVLRAGRAALSGRPTARFVALWFAVVEADLRTAHGDVDTARAVLRPLIDRARAARPPNRAAPVPADGPPALPAPVAVALARTHLRAGDPRAAARLLPAWEDGRPGDRIAVRLDAGLLEALTASRLGDRRRATRVLELVLALAEPEGFRRVFVRYGPPVRDLLAAHLDSGTAYWPLVNELIAATGERLSGPAPAAAPPGPAPGEELTERELTVLRYLQSILSNVEIAAEMSLSVNTVKTHVRNIYRKLDATRRREAVRRARELRLL</sequence>
<dbReference type="Gene3D" id="1.25.40.10">
    <property type="entry name" value="Tetratricopeptide repeat domain"/>
    <property type="match status" value="1"/>
</dbReference>